<evidence type="ECO:0000313" key="2">
    <source>
        <dbReference type="Proteomes" id="UP000252139"/>
    </source>
</evidence>
<comment type="caution">
    <text evidence="1">The sequence shown here is derived from an EMBL/GenBank/DDBJ whole genome shotgun (WGS) entry which is preliminary data.</text>
</comment>
<accession>A0A367K494</accession>
<dbReference type="EMBL" id="PJQL01000314">
    <property type="protein sequence ID" value="RCH97034.1"/>
    <property type="molecule type" value="Genomic_DNA"/>
</dbReference>
<evidence type="ECO:0000313" key="1">
    <source>
        <dbReference type="EMBL" id="RCH97034.1"/>
    </source>
</evidence>
<dbReference type="Proteomes" id="UP000252139">
    <property type="component" value="Unassembled WGS sequence"/>
</dbReference>
<name>A0A367K494_RHIAZ</name>
<dbReference type="AlphaFoldDB" id="A0A367K494"/>
<dbReference type="OrthoDB" id="2211878at2759"/>
<protein>
    <submittedName>
        <fullName evidence="1">Uncharacterized protein</fullName>
    </submittedName>
</protein>
<proteinExistence type="predicted"/>
<keyword evidence="2" id="KW-1185">Reference proteome</keyword>
<sequence length="234" mass="27036">MANRYHVKLAKAKEISLNNRTALKKDEKDLSNAEARELTTPKDFLFAGTDNGFVKMITSVSLSLQRAKFHLNLYNYYEALESTELDETLQLDLNDEEKSFLDLPKIIGTLAGDIDLDCGYFRQRKKLERKKKETEEGKKIQALEDAMSKASTESSANTITGLASKFRSNFDNRNQMRAFYCSAKNINQQRHIEVQKAHYCHQLCRKERLKLMHTAGNTSLNHFVWLLMCIVFRK</sequence>
<organism evidence="1 2">
    <name type="scientific">Rhizopus azygosporus</name>
    <name type="common">Rhizopus microsporus var. azygosporus</name>
    <dbReference type="NCBI Taxonomy" id="86630"/>
    <lineage>
        <taxon>Eukaryota</taxon>
        <taxon>Fungi</taxon>
        <taxon>Fungi incertae sedis</taxon>
        <taxon>Mucoromycota</taxon>
        <taxon>Mucoromycotina</taxon>
        <taxon>Mucoromycetes</taxon>
        <taxon>Mucorales</taxon>
        <taxon>Mucorineae</taxon>
        <taxon>Rhizopodaceae</taxon>
        <taxon>Rhizopus</taxon>
    </lineage>
</organism>
<gene>
    <name evidence="1" type="ORF">CU097_012233</name>
</gene>
<dbReference type="STRING" id="86630.A0A367K494"/>
<reference evidence="1 2" key="1">
    <citation type="journal article" date="2018" name="G3 (Bethesda)">
        <title>Phylogenetic and Phylogenomic Definition of Rhizopus Species.</title>
        <authorList>
            <person name="Gryganskyi A.P."/>
            <person name="Golan J."/>
            <person name="Dolatabadi S."/>
            <person name="Mondo S."/>
            <person name="Robb S."/>
            <person name="Idnurm A."/>
            <person name="Muszewska A."/>
            <person name="Steczkiewicz K."/>
            <person name="Masonjones S."/>
            <person name="Liao H.L."/>
            <person name="Gajdeczka M.T."/>
            <person name="Anike F."/>
            <person name="Vuek A."/>
            <person name="Anishchenko I.M."/>
            <person name="Voigt K."/>
            <person name="de Hoog G.S."/>
            <person name="Smith M.E."/>
            <person name="Heitman J."/>
            <person name="Vilgalys R."/>
            <person name="Stajich J.E."/>
        </authorList>
    </citation>
    <scope>NUCLEOTIDE SEQUENCE [LARGE SCALE GENOMIC DNA]</scope>
    <source>
        <strain evidence="1 2">CBS 357.93</strain>
    </source>
</reference>